<evidence type="ECO:0000313" key="1">
    <source>
        <dbReference type="EMBL" id="KAJ7704535.1"/>
    </source>
</evidence>
<name>A0AAD7GSU5_MYCRO</name>
<sequence>MRSSNPGRTSLHADPVPGTLMPKHSPSLFCDVCQVHTRHIWAVQCLSITRGFDSRTQYSTSKAYAAPKKESVIAKAGRNDFMTRSGLR</sequence>
<protein>
    <submittedName>
        <fullName evidence="1">Uncharacterized protein</fullName>
    </submittedName>
</protein>
<keyword evidence="2" id="KW-1185">Reference proteome</keyword>
<comment type="caution">
    <text evidence="1">The sequence shown here is derived from an EMBL/GenBank/DDBJ whole genome shotgun (WGS) entry which is preliminary data.</text>
</comment>
<proteinExistence type="predicted"/>
<evidence type="ECO:0000313" key="2">
    <source>
        <dbReference type="Proteomes" id="UP001221757"/>
    </source>
</evidence>
<accession>A0AAD7GSU5</accession>
<dbReference type="AlphaFoldDB" id="A0AAD7GSU5"/>
<dbReference type="Proteomes" id="UP001221757">
    <property type="component" value="Unassembled WGS sequence"/>
</dbReference>
<dbReference type="EMBL" id="JARKIE010000010">
    <property type="protein sequence ID" value="KAJ7704535.1"/>
    <property type="molecule type" value="Genomic_DNA"/>
</dbReference>
<organism evidence="1 2">
    <name type="scientific">Mycena rosella</name>
    <name type="common">Pink bonnet</name>
    <name type="synonym">Agaricus rosellus</name>
    <dbReference type="NCBI Taxonomy" id="1033263"/>
    <lineage>
        <taxon>Eukaryota</taxon>
        <taxon>Fungi</taxon>
        <taxon>Dikarya</taxon>
        <taxon>Basidiomycota</taxon>
        <taxon>Agaricomycotina</taxon>
        <taxon>Agaricomycetes</taxon>
        <taxon>Agaricomycetidae</taxon>
        <taxon>Agaricales</taxon>
        <taxon>Marasmiineae</taxon>
        <taxon>Mycenaceae</taxon>
        <taxon>Mycena</taxon>
    </lineage>
</organism>
<reference evidence="1" key="1">
    <citation type="submission" date="2023-03" db="EMBL/GenBank/DDBJ databases">
        <title>Massive genome expansion in bonnet fungi (Mycena s.s.) driven by repeated elements and novel gene families across ecological guilds.</title>
        <authorList>
            <consortium name="Lawrence Berkeley National Laboratory"/>
            <person name="Harder C.B."/>
            <person name="Miyauchi S."/>
            <person name="Viragh M."/>
            <person name="Kuo A."/>
            <person name="Thoen E."/>
            <person name="Andreopoulos B."/>
            <person name="Lu D."/>
            <person name="Skrede I."/>
            <person name="Drula E."/>
            <person name="Henrissat B."/>
            <person name="Morin E."/>
            <person name="Kohler A."/>
            <person name="Barry K."/>
            <person name="LaButti K."/>
            <person name="Morin E."/>
            <person name="Salamov A."/>
            <person name="Lipzen A."/>
            <person name="Mereny Z."/>
            <person name="Hegedus B."/>
            <person name="Baldrian P."/>
            <person name="Stursova M."/>
            <person name="Weitz H."/>
            <person name="Taylor A."/>
            <person name="Grigoriev I.V."/>
            <person name="Nagy L.G."/>
            <person name="Martin F."/>
            <person name="Kauserud H."/>
        </authorList>
    </citation>
    <scope>NUCLEOTIDE SEQUENCE</scope>
    <source>
        <strain evidence="1">CBHHK067</strain>
    </source>
</reference>
<gene>
    <name evidence="1" type="ORF">B0H17DRAFT_13301</name>
</gene>